<gene>
    <name evidence="2" type="ORF">CEY00_Acc20055</name>
</gene>
<feature type="transmembrane region" description="Helical" evidence="1">
    <location>
        <begin position="6"/>
        <end position="32"/>
    </location>
</feature>
<dbReference type="EMBL" id="NKQK01000018">
    <property type="protein sequence ID" value="PSS04214.1"/>
    <property type="molecule type" value="Genomic_DNA"/>
</dbReference>
<comment type="caution">
    <text evidence="2">The sequence shown here is derived from an EMBL/GenBank/DDBJ whole genome shotgun (WGS) entry which is preliminary data.</text>
</comment>
<feature type="non-terminal residue" evidence="2">
    <location>
        <position position="81"/>
    </location>
</feature>
<organism evidence="2 3">
    <name type="scientific">Actinidia chinensis var. chinensis</name>
    <name type="common">Chinese soft-hair kiwi</name>
    <dbReference type="NCBI Taxonomy" id="1590841"/>
    <lineage>
        <taxon>Eukaryota</taxon>
        <taxon>Viridiplantae</taxon>
        <taxon>Streptophyta</taxon>
        <taxon>Embryophyta</taxon>
        <taxon>Tracheophyta</taxon>
        <taxon>Spermatophyta</taxon>
        <taxon>Magnoliopsida</taxon>
        <taxon>eudicotyledons</taxon>
        <taxon>Gunneridae</taxon>
        <taxon>Pentapetalae</taxon>
        <taxon>asterids</taxon>
        <taxon>Ericales</taxon>
        <taxon>Actinidiaceae</taxon>
        <taxon>Actinidia</taxon>
    </lineage>
</organism>
<keyword evidence="3" id="KW-1185">Reference proteome</keyword>
<evidence type="ECO:0000313" key="2">
    <source>
        <dbReference type="EMBL" id="PSS04214.1"/>
    </source>
</evidence>
<name>A0A2R6Q8H3_ACTCC</name>
<keyword evidence="1" id="KW-1133">Transmembrane helix</keyword>
<dbReference type="InParanoid" id="A0A2R6Q8H3"/>
<proteinExistence type="predicted"/>
<dbReference type="Proteomes" id="UP000241394">
    <property type="component" value="Chromosome LG18"/>
</dbReference>
<keyword evidence="1" id="KW-0472">Membrane</keyword>
<reference evidence="3" key="2">
    <citation type="journal article" date="2018" name="BMC Genomics">
        <title>A manually annotated Actinidia chinensis var. chinensis (kiwifruit) genome highlights the challenges associated with draft genomes and gene prediction in plants.</title>
        <authorList>
            <person name="Pilkington S.M."/>
            <person name="Crowhurst R."/>
            <person name="Hilario E."/>
            <person name="Nardozza S."/>
            <person name="Fraser L."/>
            <person name="Peng Y."/>
            <person name="Gunaseelan K."/>
            <person name="Simpson R."/>
            <person name="Tahir J."/>
            <person name="Deroles S.C."/>
            <person name="Templeton K."/>
            <person name="Luo Z."/>
            <person name="Davy M."/>
            <person name="Cheng C."/>
            <person name="McNeilage M."/>
            <person name="Scaglione D."/>
            <person name="Liu Y."/>
            <person name="Zhang Q."/>
            <person name="Datson P."/>
            <person name="De Silva N."/>
            <person name="Gardiner S.E."/>
            <person name="Bassett H."/>
            <person name="Chagne D."/>
            <person name="McCallum J."/>
            <person name="Dzierzon H."/>
            <person name="Deng C."/>
            <person name="Wang Y.Y."/>
            <person name="Barron L."/>
            <person name="Manako K."/>
            <person name="Bowen J."/>
            <person name="Foster T.M."/>
            <person name="Erridge Z.A."/>
            <person name="Tiffin H."/>
            <person name="Waite C.N."/>
            <person name="Davies K.M."/>
            <person name="Grierson E.P."/>
            <person name="Laing W.A."/>
            <person name="Kirk R."/>
            <person name="Chen X."/>
            <person name="Wood M."/>
            <person name="Montefiori M."/>
            <person name="Brummell D.A."/>
            <person name="Schwinn K.E."/>
            <person name="Catanach A."/>
            <person name="Fullerton C."/>
            <person name="Li D."/>
            <person name="Meiyalaghan S."/>
            <person name="Nieuwenhuizen N."/>
            <person name="Read N."/>
            <person name="Prakash R."/>
            <person name="Hunter D."/>
            <person name="Zhang H."/>
            <person name="McKenzie M."/>
            <person name="Knabel M."/>
            <person name="Harris A."/>
            <person name="Allan A.C."/>
            <person name="Gleave A."/>
            <person name="Chen A."/>
            <person name="Janssen B.J."/>
            <person name="Plunkett B."/>
            <person name="Ampomah-Dwamena C."/>
            <person name="Voogd C."/>
            <person name="Leif D."/>
            <person name="Lafferty D."/>
            <person name="Souleyre E.J.F."/>
            <person name="Varkonyi-Gasic E."/>
            <person name="Gambi F."/>
            <person name="Hanley J."/>
            <person name="Yao J.L."/>
            <person name="Cheung J."/>
            <person name="David K.M."/>
            <person name="Warren B."/>
            <person name="Marsh K."/>
            <person name="Snowden K.C."/>
            <person name="Lin-Wang K."/>
            <person name="Brian L."/>
            <person name="Martinez-Sanchez M."/>
            <person name="Wang M."/>
            <person name="Ileperuma N."/>
            <person name="Macnee N."/>
            <person name="Campin R."/>
            <person name="McAtee P."/>
            <person name="Drummond R.S.M."/>
            <person name="Espley R.V."/>
            <person name="Ireland H.S."/>
            <person name="Wu R."/>
            <person name="Atkinson R.G."/>
            <person name="Karunairetnam S."/>
            <person name="Bulley S."/>
            <person name="Chunkath S."/>
            <person name="Hanley Z."/>
            <person name="Storey R."/>
            <person name="Thrimawithana A.H."/>
            <person name="Thomson S."/>
            <person name="David C."/>
            <person name="Testolin R."/>
            <person name="Huang H."/>
            <person name="Hellens R.P."/>
            <person name="Schaffer R.J."/>
        </authorList>
    </citation>
    <scope>NUCLEOTIDE SEQUENCE [LARGE SCALE GENOMIC DNA]</scope>
    <source>
        <strain evidence="3">cv. Red5</strain>
    </source>
</reference>
<keyword evidence="1" id="KW-0812">Transmembrane</keyword>
<evidence type="ECO:0000313" key="3">
    <source>
        <dbReference type="Proteomes" id="UP000241394"/>
    </source>
</evidence>
<accession>A0A2R6Q8H3</accession>
<sequence length="81" mass="9301">LKWPKLVFLTANWVINLMLKEGVMVALLVLMLSTETAPNRIFGLLMRITVSENVTMIAVWNNTKAAMYTKHFALFRFPSPF</sequence>
<dbReference type="AlphaFoldDB" id="A0A2R6Q8H3"/>
<feature type="non-terminal residue" evidence="2">
    <location>
        <position position="1"/>
    </location>
</feature>
<reference evidence="2 3" key="1">
    <citation type="submission" date="2017-07" db="EMBL/GenBank/DDBJ databases">
        <title>An improved, manually edited Actinidia chinensis var. chinensis (kiwifruit) genome highlights the challenges associated with draft genomes and gene prediction in plants.</title>
        <authorList>
            <person name="Pilkington S."/>
            <person name="Crowhurst R."/>
            <person name="Hilario E."/>
            <person name="Nardozza S."/>
            <person name="Fraser L."/>
            <person name="Peng Y."/>
            <person name="Gunaseelan K."/>
            <person name="Simpson R."/>
            <person name="Tahir J."/>
            <person name="Deroles S."/>
            <person name="Templeton K."/>
            <person name="Luo Z."/>
            <person name="Davy M."/>
            <person name="Cheng C."/>
            <person name="Mcneilage M."/>
            <person name="Scaglione D."/>
            <person name="Liu Y."/>
            <person name="Zhang Q."/>
            <person name="Datson P."/>
            <person name="De Silva N."/>
            <person name="Gardiner S."/>
            <person name="Bassett H."/>
            <person name="Chagne D."/>
            <person name="Mccallum J."/>
            <person name="Dzierzon H."/>
            <person name="Deng C."/>
            <person name="Wang Y.-Y."/>
            <person name="Barron N."/>
            <person name="Manako K."/>
            <person name="Bowen J."/>
            <person name="Foster T."/>
            <person name="Erridge Z."/>
            <person name="Tiffin H."/>
            <person name="Waite C."/>
            <person name="Davies K."/>
            <person name="Grierson E."/>
            <person name="Laing W."/>
            <person name="Kirk R."/>
            <person name="Chen X."/>
            <person name="Wood M."/>
            <person name="Montefiori M."/>
            <person name="Brummell D."/>
            <person name="Schwinn K."/>
            <person name="Catanach A."/>
            <person name="Fullerton C."/>
            <person name="Li D."/>
            <person name="Meiyalaghan S."/>
            <person name="Nieuwenhuizen N."/>
            <person name="Read N."/>
            <person name="Prakash R."/>
            <person name="Hunter D."/>
            <person name="Zhang H."/>
            <person name="Mckenzie M."/>
            <person name="Knabel M."/>
            <person name="Harris A."/>
            <person name="Allan A."/>
            <person name="Chen A."/>
            <person name="Janssen B."/>
            <person name="Plunkett B."/>
            <person name="Dwamena C."/>
            <person name="Voogd C."/>
            <person name="Leif D."/>
            <person name="Lafferty D."/>
            <person name="Souleyre E."/>
            <person name="Varkonyi-Gasic E."/>
            <person name="Gambi F."/>
            <person name="Hanley J."/>
            <person name="Yao J.-L."/>
            <person name="Cheung J."/>
            <person name="David K."/>
            <person name="Warren B."/>
            <person name="Marsh K."/>
            <person name="Snowden K."/>
            <person name="Lin-Wang K."/>
            <person name="Brian L."/>
            <person name="Martinez-Sanchez M."/>
            <person name="Wang M."/>
            <person name="Ileperuma N."/>
            <person name="Macnee N."/>
            <person name="Campin R."/>
            <person name="Mcatee P."/>
            <person name="Drummond R."/>
            <person name="Espley R."/>
            <person name="Ireland H."/>
            <person name="Wu R."/>
            <person name="Atkinson R."/>
            <person name="Karunairetnam S."/>
            <person name="Bulley S."/>
            <person name="Chunkath S."/>
            <person name="Hanley Z."/>
            <person name="Storey R."/>
            <person name="Thrimawithana A."/>
            <person name="Thomson S."/>
            <person name="David C."/>
            <person name="Testolin R."/>
        </authorList>
    </citation>
    <scope>NUCLEOTIDE SEQUENCE [LARGE SCALE GENOMIC DNA]</scope>
    <source>
        <strain evidence="3">cv. Red5</strain>
        <tissue evidence="2">Young leaf</tissue>
    </source>
</reference>
<evidence type="ECO:0000256" key="1">
    <source>
        <dbReference type="SAM" id="Phobius"/>
    </source>
</evidence>
<protein>
    <submittedName>
        <fullName evidence="2">Late embryogenesis abundant protein</fullName>
    </submittedName>
</protein>